<feature type="chain" id="PRO_5008689096" evidence="1">
    <location>
        <begin position="24"/>
        <end position="158"/>
    </location>
</feature>
<organism evidence="2 3">
    <name type="scientific">Kosakonia oryzendophytica</name>
    <dbReference type="NCBI Taxonomy" id="1005665"/>
    <lineage>
        <taxon>Bacteria</taxon>
        <taxon>Pseudomonadati</taxon>
        <taxon>Pseudomonadota</taxon>
        <taxon>Gammaproteobacteria</taxon>
        <taxon>Enterobacterales</taxon>
        <taxon>Enterobacteriaceae</taxon>
        <taxon>Kosakonia</taxon>
    </lineage>
</organism>
<protein>
    <submittedName>
        <fullName evidence="2">Uncharacterized protein</fullName>
    </submittedName>
</protein>
<evidence type="ECO:0000313" key="2">
    <source>
        <dbReference type="EMBL" id="SCC00988.1"/>
    </source>
</evidence>
<proteinExistence type="predicted"/>
<feature type="signal peptide" evidence="1">
    <location>
        <begin position="1"/>
        <end position="23"/>
    </location>
</feature>
<evidence type="ECO:0000256" key="1">
    <source>
        <dbReference type="SAM" id="SignalP"/>
    </source>
</evidence>
<evidence type="ECO:0000313" key="3">
    <source>
        <dbReference type="Proteomes" id="UP000198975"/>
    </source>
</evidence>
<name>A0A1C4B2M6_9ENTR</name>
<dbReference type="OrthoDB" id="1270961at2"/>
<dbReference type="Proteomes" id="UP000198975">
    <property type="component" value="Unassembled WGS sequence"/>
</dbReference>
<keyword evidence="3" id="KW-1185">Reference proteome</keyword>
<dbReference type="RefSeq" id="WP_088237169.1">
    <property type="nucleotide sequence ID" value="NZ_FMAY01000004.1"/>
</dbReference>
<dbReference type="EMBL" id="FMAY01000004">
    <property type="protein sequence ID" value="SCC00988.1"/>
    <property type="molecule type" value="Genomic_DNA"/>
</dbReference>
<accession>A0A1C4B2M6</accession>
<keyword evidence="1" id="KW-0732">Signal</keyword>
<gene>
    <name evidence="2" type="ORF">GA0061071_10472</name>
</gene>
<sequence length="158" mass="17424">MTKMNHYACGAAALLLVSNLSYAEPAATDSFVWQGHELALGQAQGKCQLEIASQGKAKQTHALDLTPPCYFLRRGEAEPLHYAYPKQHIKAAFIILGNPLSADELKTWNVSATMQCGTQGQGLLFSGKDFRLSTKSLNRMLLCKDKGTDEKNFRFLSQ</sequence>
<dbReference type="AlphaFoldDB" id="A0A1C4B2M6"/>
<reference evidence="3" key="1">
    <citation type="submission" date="2016-08" db="EMBL/GenBank/DDBJ databases">
        <authorList>
            <person name="Varghese N."/>
            <person name="Submissions Spin"/>
        </authorList>
    </citation>
    <scope>NUCLEOTIDE SEQUENCE [LARGE SCALE GENOMIC DNA]</scope>
    <source>
        <strain evidence="3">REICA_082</strain>
    </source>
</reference>